<accession>A0A255ZG82</accession>
<dbReference type="InterPro" id="IPR013471">
    <property type="entry name" value="RNase_Z/BN"/>
</dbReference>
<evidence type="ECO:0000313" key="9">
    <source>
        <dbReference type="EMBL" id="OYQ39600.1"/>
    </source>
</evidence>
<keyword evidence="7 8" id="KW-0862">Zinc</keyword>
<evidence type="ECO:0000256" key="3">
    <source>
        <dbReference type="ARBA" id="ARBA00022722"/>
    </source>
</evidence>
<protein>
    <recommendedName>
        <fullName evidence="8">Ribonuclease Z</fullName>
        <shortName evidence="8">RNase Z</shortName>
        <ecNumber evidence="8">3.1.26.11</ecNumber>
    </recommendedName>
    <alternativeName>
        <fullName evidence="8">tRNA 3 endonuclease</fullName>
    </alternativeName>
    <alternativeName>
        <fullName evidence="8">tRNase Z</fullName>
    </alternativeName>
</protein>
<dbReference type="EMBL" id="NOXX01000224">
    <property type="protein sequence ID" value="OYQ39600.1"/>
    <property type="molecule type" value="Genomic_DNA"/>
</dbReference>
<dbReference type="NCBIfam" id="NF000801">
    <property type="entry name" value="PRK00055.1-3"/>
    <property type="match status" value="1"/>
</dbReference>
<dbReference type="PANTHER" id="PTHR46018:SF2">
    <property type="entry name" value="ZINC PHOSPHODIESTERASE ELAC PROTEIN 1"/>
    <property type="match status" value="1"/>
</dbReference>
<dbReference type="InterPro" id="IPR036866">
    <property type="entry name" value="RibonucZ/Hydroxyglut_hydro"/>
</dbReference>
<gene>
    <name evidence="8" type="primary">rnz</name>
    <name evidence="9" type="ORF">CHX27_13965</name>
</gene>
<feature type="binding site" evidence="8">
    <location>
        <position position="64"/>
    </location>
    <ligand>
        <name>Zn(2+)</name>
        <dbReference type="ChEBI" id="CHEBI:29105"/>
        <label>2</label>
        <note>catalytic</note>
    </ligand>
</feature>
<dbReference type="SUPFAM" id="SSF56281">
    <property type="entry name" value="Metallo-hydrolase/oxidoreductase"/>
    <property type="match status" value="1"/>
</dbReference>
<dbReference type="OrthoDB" id="9800940at2"/>
<proteinExistence type="inferred from homology"/>
<dbReference type="Proteomes" id="UP000216035">
    <property type="component" value="Unassembled WGS sequence"/>
</dbReference>
<feature type="binding site" evidence="8">
    <location>
        <position position="210"/>
    </location>
    <ligand>
        <name>Zn(2+)</name>
        <dbReference type="ChEBI" id="CHEBI:29105"/>
        <label>1</label>
        <note>catalytic</note>
    </ligand>
</feature>
<comment type="similarity">
    <text evidence="8">Belongs to the RNase Z family.</text>
</comment>
<evidence type="ECO:0000256" key="6">
    <source>
        <dbReference type="ARBA" id="ARBA00022801"/>
    </source>
</evidence>
<dbReference type="EC" id="3.1.26.11" evidence="8"/>
<dbReference type="AlphaFoldDB" id="A0A255ZG82"/>
<evidence type="ECO:0000256" key="7">
    <source>
        <dbReference type="ARBA" id="ARBA00022833"/>
    </source>
</evidence>
<feature type="binding site" evidence="8">
    <location>
        <position position="62"/>
    </location>
    <ligand>
        <name>Zn(2+)</name>
        <dbReference type="ChEBI" id="CHEBI:29105"/>
        <label>1</label>
        <note>catalytic</note>
    </ligand>
</feature>
<feature type="binding site" evidence="8">
    <location>
        <position position="210"/>
    </location>
    <ligand>
        <name>Zn(2+)</name>
        <dbReference type="ChEBI" id="CHEBI:29105"/>
        <label>2</label>
        <note>catalytic</note>
    </ligand>
</feature>
<reference evidence="9 10" key="1">
    <citation type="submission" date="2017-07" db="EMBL/GenBank/DDBJ databases">
        <title>Flavobacterium cyanobacteriorum sp. nov., isolated from cyanobacterial aggregates in a eutrophic lake.</title>
        <authorList>
            <person name="Cai H."/>
        </authorList>
    </citation>
    <scope>NUCLEOTIDE SEQUENCE [LARGE SCALE GENOMIC DNA]</scope>
    <source>
        <strain evidence="9 10">TH167</strain>
    </source>
</reference>
<evidence type="ECO:0000256" key="2">
    <source>
        <dbReference type="ARBA" id="ARBA00022694"/>
    </source>
</evidence>
<dbReference type="GO" id="GO:0008270">
    <property type="term" value="F:zinc ion binding"/>
    <property type="evidence" value="ECO:0007669"/>
    <property type="project" value="UniProtKB-UniRule"/>
</dbReference>
<feature type="binding site" evidence="8">
    <location>
        <position position="268"/>
    </location>
    <ligand>
        <name>Zn(2+)</name>
        <dbReference type="ChEBI" id="CHEBI:29105"/>
        <label>2</label>
        <note>catalytic</note>
    </ligand>
</feature>
<evidence type="ECO:0000256" key="1">
    <source>
        <dbReference type="ARBA" id="ARBA00011738"/>
    </source>
</evidence>
<comment type="subunit">
    <text evidence="1 8">Homodimer.</text>
</comment>
<evidence type="ECO:0000256" key="4">
    <source>
        <dbReference type="ARBA" id="ARBA00022723"/>
    </source>
</evidence>
<keyword evidence="10" id="KW-1185">Reference proteome</keyword>
<dbReference type="Pfam" id="PF23023">
    <property type="entry name" value="Anti-Pycsar_Apyc1"/>
    <property type="match status" value="1"/>
</dbReference>
<dbReference type="Gene3D" id="3.60.15.10">
    <property type="entry name" value="Ribonuclease Z/Hydroxyacylglutathione hydrolase-like"/>
    <property type="match status" value="1"/>
</dbReference>
<organism evidence="9 10">
    <name type="scientific">Flavobacterium aurantiibacter</name>
    <dbReference type="NCBI Taxonomy" id="2023067"/>
    <lineage>
        <taxon>Bacteria</taxon>
        <taxon>Pseudomonadati</taxon>
        <taxon>Bacteroidota</taxon>
        <taxon>Flavobacteriia</taxon>
        <taxon>Flavobacteriales</taxon>
        <taxon>Flavobacteriaceae</taxon>
        <taxon>Flavobacterium</taxon>
    </lineage>
</organism>
<evidence type="ECO:0000256" key="8">
    <source>
        <dbReference type="HAMAP-Rule" id="MF_01818"/>
    </source>
</evidence>
<keyword evidence="4 8" id="KW-0479">Metal-binding</keyword>
<keyword evidence="5 8" id="KW-0255">Endonuclease</keyword>
<feature type="active site" description="Proton acceptor" evidence="8">
    <location>
        <position position="64"/>
    </location>
</feature>
<dbReference type="NCBIfam" id="TIGR02651">
    <property type="entry name" value="RNase_Z"/>
    <property type="match status" value="1"/>
</dbReference>
<comment type="caution">
    <text evidence="9">The sequence shown here is derived from an EMBL/GenBank/DDBJ whole genome shotgun (WGS) entry which is preliminary data.</text>
</comment>
<keyword evidence="6 8" id="KW-0378">Hydrolase</keyword>
<name>A0A255ZG82_9FLAO</name>
<comment type="cofactor">
    <cofactor evidence="8">
        <name>Zn(2+)</name>
        <dbReference type="ChEBI" id="CHEBI:29105"/>
    </cofactor>
    <text evidence="8">Binds 2 Zn(2+) ions.</text>
</comment>
<dbReference type="RefSeq" id="WP_094487376.1">
    <property type="nucleotide sequence ID" value="NZ_NOXX01000224.1"/>
</dbReference>
<comment type="catalytic activity">
    <reaction evidence="8">
        <text>Endonucleolytic cleavage of RNA, removing extra 3' nucleotides from tRNA precursor, generating 3' termini of tRNAs. A 3'-hydroxy group is left at the tRNA terminus and a 5'-phosphoryl group is left at the trailer molecule.</text>
        <dbReference type="EC" id="3.1.26.11"/>
    </reaction>
</comment>
<feature type="binding site" evidence="8">
    <location>
        <position position="60"/>
    </location>
    <ligand>
        <name>Zn(2+)</name>
        <dbReference type="ChEBI" id="CHEBI:29105"/>
        <label>1</label>
        <note>catalytic</note>
    </ligand>
</feature>
<sequence length="307" mass="35239">MNLTILGCYAATPRTFSNPTSQVLEIRERVFLIDCAEGTQVALRKNKIKFGKINHIFISHLHGDHFYGLIGLISSFALLNRTTELHVYGPEGIKEVILLQLKLAKAYTQYPLHFHELRSTEPEIIFEDEKVRVSTIPLQHRVYTNGFLFEEKQRERKLNADALREFKVDASQMHNLKAGKDYVTETGSIIPNRDLTLDPRRSLRYAYCSDTQYFEELATMIQDVDVLYHESTFLQTEIHLCERTKHATAAQAAKIAKLAGVRKLILGHYSTRYDGIELFKTEAEAIFPDVHLADDGKNFNFEADFNL</sequence>
<dbReference type="PANTHER" id="PTHR46018">
    <property type="entry name" value="ZINC PHOSPHODIESTERASE ELAC PROTEIN 1"/>
    <property type="match status" value="1"/>
</dbReference>
<feature type="binding site" evidence="8">
    <location>
        <position position="65"/>
    </location>
    <ligand>
        <name>Zn(2+)</name>
        <dbReference type="ChEBI" id="CHEBI:29105"/>
        <label>2</label>
        <note>catalytic</note>
    </ligand>
</feature>
<dbReference type="GO" id="GO:0042781">
    <property type="term" value="F:3'-tRNA processing endoribonuclease activity"/>
    <property type="evidence" value="ECO:0007669"/>
    <property type="project" value="UniProtKB-UniRule"/>
</dbReference>
<keyword evidence="2 8" id="KW-0819">tRNA processing</keyword>
<feature type="binding site" evidence="8">
    <location>
        <position position="140"/>
    </location>
    <ligand>
        <name>Zn(2+)</name>
        <dbReference type="ChEBI" id="CHEBI:29105"/>
        <label>1</label>
        <note>catalytic</note>
    </ligand>
</feature>
<comment type="function">
    <text evidence="8">Zinc phosphodiesterase, which displays some tRNA 3'-processing endonuclease activity. Probably involved in tRNA maturation, by removing a 3'-trailer from precursor tRNA.</text>
</comment>
<evidence type="ECO:0000256" key="5">
    <source>
        <dbReference type="ARBA" id="ARBA00022759"/>
    </source>
</evidence>
<keyword evidence="3 8" id="KW-0540">Nuclease</keyword>
<evidence type="ECO:0000313" key="10">
    <source>
        <dbReference type="Proteomes" id="UP000216035"/>
    </source>
</evidence>
<dbReference type="CDD" id="cd07717">
    <property type="entry name" value="RNaseZ_ZiPD-like_MBL-fold"/>
    <property type="match status" value="1"/>
</dbReference>
<dbReference type="HAMAP" id="MF_01818">
    <property type="entry name" value="RNase_Z_BN"/>
    <property type="match status" value="1"/>
</dbReference>